<name>A0AAW6U019_9BACT</name>
<evidence type="ECO:0000313" key="2">
    <source>
        <dbReference type="Proteomes" id="UP001431776"/>
    </source>
</evidence>
<dbReference type="RefSeq" id="WP_349244557.1">
    <property type="nucleotide sequence ID" value="NZ_JASCXX010000009.1"/>
</dbReference>
<proteinExistence type="predicted"/>
<keyword evidence="2" id="KW-1185">Reference proteome</keyword>
<dbReference type="EMBL" id="JASCXX010000009">
    <property type="protein sequence ID" value="MDI6449148.1"/>
    <property type="molecule type" value="Genomic_DNA"/>
</dbReference>
<accession>A0AAW6U019</accession>
<reference evidence="1" key="1">
    <citation type="submission" date="2023-05" db="EMBL/GenBank/DDBJ databases">
        <title>Anaerotaeda fermentans gen. nov., sp. nov., a novel anaerobic planctomycete of the new family within the order Sedimentisphaerales isolated from Taman Peninsula, Russia.</title>
        <authorList>
            <person name="Khomyakova M.A."/>
            <person name="Merkel A.Y."/>
            <person name="Slobodkin A.I."/>
        </authorList>
    </citation>
    <scope>NUCLEOTIDE SEQUENCE</scope>
    <source>
        <strain evidence="1">M17dextr</strain>
    </source>
</reference>
<gene>
    <name evidence="1" type="ORF">QJ522_08835</name>
</gene>
<evidence type="ECO:0000313" key="1">
    <source>
        <dbReference type="EMBL" id="MDI6449148.1"/>
    </source>
</evidence>
<dbReference type="Proteomes" id="UP001431776">
    <property type="component" value="Unassembled WGS sequence"/>
</dbReference>
<sequence>MHTANDNVADETIETVICMHLDILGHANHGVTELRIFDPFAQVAYADRADAVIGLCRQMDGKASGIYVGVQPRPVHLFDLAPNHWVPARGGAGGNCSRDEDVEYITAAFFDIDVTSPTRQEGHPASDDELAATLRVAQQMAGQDGLAGHSTVCCSGNGHYVLAPIAAVPVDGPDVAQKFTSLCRQLAAGIAGPLSGVRIDAVYNPSRVMRVIGTVNRKGKPLPNRPHRRACFVTEPAQDRSMTLHEMVRNTDVAQITTTPRELPTGLRCNLSKIEECEFIQWCRRRPQEVSEPAWFALISNLAYLQGGIDLIHEISARDTNRYDYADTERVIERMLREGYKPVRCATIMGPDMVRPGRGVFRCSQAARCPVRTPMYLAASHTVYTR</sequence>
<protein>
    <submittedName>
        <fullName evidence="1">Uncharacterized protein</fullName>
    </submittedName>
</protein>
<organism evidence="1 2">
    <name type="scientific">Anaerobaca lacustris</name>
    <dbReference type="NCBI Taxonomy" id="3044600"/>
    <lineage>
        <taxon>Bacteria</taxon>
        <taxon>Pseudomonadati</taxon>
        <taxon>Planctomycetota</taxon>
        <taxon>Phycisphaerae</taxon>
        <taxon>Sedimentisphaerales</taxon>
        <taxon>Anaerobacaceae</taxon>
        <taxon>Anaerobaca</taxon>
    </lineage>
</organism>
<dbReference type="AlphaFoldDB" id="A0AAW6U019"/>
<comment type="caution">
    <text evidence="1">The sequence shown here is derived from an EMBL/GenBank/DDBJ whole genome shotgun (WGS) entry which is preliminary data.</text>
</comment>